<feature type="compositionally biased region" description="Basic and acidic residues" evidence="1">
    <location>
        <begin position="239"/>
        <end position="262"/>
    </location>
</feature>
<dbReference type="InterPro" id="IPR014004">
    <property type="entry name" value="Transpt-assoc_nodulatn_dom_bac"/>
</dbReference>
<feature type="compositionally biased region" description="Basic and acidic residues" evidence="1">
    <location>
        <begin position="133"/>
        <end position="155"/>
    </location>
</feature>
<feature type="compositionally biased region" description="Polar residues" evidence="1">
    <location>
        <begin position="347"/>
        <end position="356"/>
    </location>
</feature>
<gene>
    <name evidence="3" type="ORF">GR702_12060</name>
</gene>
<feature type="compositionally biased region" description="Low complexity" evidence="1">
    <location>
        <begin position="357"/>
        <end position="400"/>
    </location>
</feature>
<dbReference type="AlphaFoldDB" id="A0A7X4K7T1"/>
<dbReference type="Pfam" id="PF04972">
    <property type="entry name" value="BON"/>
    <property type="match status" value="1"/>
</dbReference>
<name>A0A7X4K7T1_9SPHN</name>
<dbReference type="RefSeq" id="WP_160986140.1">
    <property type="nucleotide sequence ID" value="NZ_WVTD01000008.1"/>
</dbReference>
<feature type="compositionally biased region" description="Low complexity" evidence="1">
    <location>
        <begin position="324"/>
        <end position="346"/>
    </location>
</feature>
<dbReference type="InterPro" id="IPR047800">
    <property type="entry name" value="SWFGD_dom"/>
</dbReference>
<dbReference type="PANTHER" id="PTHR34606:SF15">
    <property type="entry name" value="BON DOMAIN-CONTAINING PROTEIN"/>
    <property type="match status" value="1"/>
</dbReference>
<feature type="compositionally biased region" description="Basic and acidic residues" evidence="1">
    <location>
        <begin position="205"/>
        <end position="214"/>
    </location>
</feature>
<dbReference type="SMART" id="SM00749">
    <property type="entry name" value="BON"/>
    <property type="match status" value="1"/>
</dbReference>
<evidence type="ECO:0000259" key="2">
    <source>
        <dbReference type="PROSITE" id="PS50914"/>
    </source>
</evidence>
<reference evidence="3 4" key="1">
    <citation type="submission" date="2019-12" db="EMBL/GenBank/DDBJ databases">
        <authorList>
            <person name="Feng G."/>
            <person name="Zhu H."/>
        </authorList>
    </citation>
    <scope>NUCLEOTIDE SEQUENCE [LARGE SCALE GENOMIC DNA]</scope>
    <source>
        <strain evidence="3 4">FGD1</strain>
    </source>
</reference>
<feature type="region of interest" description="Disordered" evidence="1">
    <location>
        <begin position="324"/>
        <end position="408"/>
    </location>
</feature>
<evidence type="ECO:0000313" key="3">
    <source>
        <dbReference type="EMBL" id="MYL98500.1"/>
    </source>
</evidence>
<comment type="caution">
    <text evidence="3">The sequence shown here is derived from an EMBL/GenBank/DDBJ whole genome shotgun (WGS) entry which is preliminary data.</text>
</comment>
<dbReference type="Gene3D" id="3.30.1340.30">
    <property type="match status" value="1"/>
</dbReference>
<dbReference type="NCBIfam" id="NF033157">
    <property type="entry name" value="SWFGD_domain"/>
    <property type="match status" value="1"/>
</dbReference>
<organism evidence="3 4">
    <name type="scientific">Novosphingobium silvae</name>
    <dbReference type="NCBI Taxonomy" id="2692619"/>
    <lineage>
        <taxon>Bacteria</taxon>
        <taxon>Pseudomonadati</taxon>
        <taxon>Pseudomonadota</taxon>
        <taxon>Alphaproteobacteria</taxon>
        <taxon>Sphingomonadales</taxon>
        <taxon>Sphingomonadaceae</taxon>
        <taxon>Novosphingobium</taxon>
    </lineage>
</organism>
<keyword evidence="4" id="KW-1185">Reference proteome</keyword>
<accession>A0A7X4K7T1</accession>
<dbReference type="EMBL" id="WVTD01000008">
    <property type="protein sequence ID" value="MYL98500.1"/>
    <property type="molecule type" value="Genomic_DNA"/>
</dbReference>
<feature type="compositionally biased region" description="Basic and acidic residues" evidence="1">
    <location>
        <begin position="170"/>
        <end position="180"/>
    </location>
</feature>
<dbReference type="Proteomes" id="UP000465810">
    <property type="component" value="Unassembled WGS sequence"/>
</dbReference>
<feature type="compositionally biased region" description="Basic and acidic residues" evidence="1">
    <location>
        <begin position="48"/>
        <end position="79"/>
    </location>
</feature>
<feature type="domain" description="BON" evidence="2">
    <location>
        <begin position="259"/>
        <end position="327"/>
    </location>
</feature>
<evidence type="ECO:0000256" key="1">
    <source>
        <dbReference type="SAM" id="MobiDB-lite"/>
    </source>
</evidence>
<dbReference type="PROSITE" id="PS50914">
    <property type="entry name" value="BON"/>
    <property type="match status" value="1"/>
</dbReference>
<evidence type="ECO:0000313" key="4">
    <source>
        <dbReference type="Proteomes" id="UP000465810"/>
    </source>
</evidence>
<dbReference type="InterPro" id="IPR051686">
    <property type="entry name" value="Lipoprotein_DolP"/>
</dbReference>
<dbReference type="PANTHER" id="PTHR34606">
    <property type="entry name" value="BON DOMAIN-CONTAINING PROTEIN"/>
    <property type="match status" value="1"/>
</dbReference>
<sequence>MNRRDPNAHSRQAGGYRSDDSSWDSPRQANQWQADAGRQQGSDWDTEDSGRSDYSRQSRSLEGRYVGDPRDESSDRQRGESWGGGERSHRDRGSYGASQGSSYGSSYGESGGYGRGRFRGSEGGYDAHQGRGRAADRGYRFSGEHSSDYHPHDYDASGGNRYGNFTSEEFGGRDFSRNERSGLSGGMSPSNSYRPSYGPGSWSSGRDHDDDSAWRDYGERRGFLQRAGDEVASWFGDEDAARRREADHRGRGPSDYTRSDERIREDVNDVLTHDSRLDASHVRVQVKDGEVTLEGTVDNRLAKRRAEDLADDVSGVRHVQNNLRLSSTGLSSTGLSGTGSRSEGLTAGTSTPGYSHTATSGSSTGASSTGSSQTGSSSIGGTSTSASGSGGTSASSTGTSDTKGVTGG</sequence>
<protein>
    <submittedName>
        <fullName evidence="3">BON domain-containing protein</fullName>
    </submittedName>
</protein>
<feature type="compositionally biased region" description="Low complexity" evidence="1">
    <location>
        <begin position="94"/>
        <end position="108"/>
    </location>
</feature>
<feature type="region of interest" description="Disordered" evidence="1">
    <location>
        <begin position="1"/>
        <end position="214"/>
    </location>
</feature>
<feature type="region of interest" description="Disordered" evidence="1">
    <location>
        <begin position="234"/>
        <end position="262"/>
    </location>
</feature>
<proteinExistence type="predicted"/>
<feature type="compositionally biased region" description="Polar residues" evidence="1">
    <location>
        <begin position="23"/>
        <end position="43"/>
    </location>
</feature>
<dbReference type="InterPro" id="IPR007055">
    <property type="entry name" value="BON_dom"/>
</dbReference>